<evidence type="ECO:0000313" key="2">
    <source>
        <dbReference type="Proteomes" id="UP000050761"/>
    </source>
</evidence>
<accession>A0A3P7WW33</accession>
<evidence type="ECO:0000313" key="1">
    <source>
        <dbReference type="EMBL" id="VDO64886.1"/>
    </source>
</evidence>
<dbReference type="AlphaFoldDB" id="A0A183FG01"/>
<dbReference type="OrthoDB" id="5873260at2759"/>
<accession>A0A183FG01</accession>
<reference evidence="1 2" key="1">
    <citation type="submission" date="2018-11" db="EMBL/GenBank/DDBJ databases">
        <authorList>
            <consortium name="Pathogen Informatics"/>
        </authorList>
    </citation>
    <scope>NUCLEOTIDE SEQUENCE [LARGE SCALE GENOMIC DNA]</scope>
</reference>
<name>A0A183FG01_HELPZ</name>
<dbReference type="EMBL" id="UZAH01025487">
    <property type="protein sequence ID" value="VDO64886.1"/>
    <property type="molecule type" value="Genomic_DNA"/>
</dbReference>
<keyword evidence="2" id="KW-1185">Reference proteome</keyword>
<dbReference type="Proteomes" id="UP000050761">
    <property type="component" value="Unassembled WGS sequence"/>
</dbReference>
<gene>
    <name evidence="1" type="ORF">HPBE_LOCUS5520</name>
</gene>
<organism evidence="2 3">
    <name type="scientific">Heligmosomoides polygyrus</name>
    <name type="common">Parasitic roundworm</name>
    <dbReference type="NCBI Taxonomy" id="6339"/>
    <lineage>
        <taxon>Eukaryota</taxon>
        <taxon>Metazoa</taxon>
        <taxon>Ecdysozoa</taxon>
        <taxon>Nematoda</taxon>
        <taxon>Chromadorea</taxon>
        <taxon>Rhabditida</taxon>
        <taxon>Rhabditina</taxon>
        <taxon>Rhabditomorpha</taxon>
        <taxon>Strongyloidea</taxon>
        <taxon>Heligmosomidae</taxon>
        <taxon>Heligmosomoides</taxon>
    </lineage>
</organism>
<dbReference type="WBParaSite" id="HPBE_0000551901-mRNA-1">
    <property type="protein sequence ID" value="HPBE_0000551901-mRNA-1"/>
    <property type="gene ID" value="HPBE_0000551901"/>
</dbReference>
<sequence>MPSCLSINRVLQRKEILRLPEKGQLFHICQWFRVCCAVRAAAAATAHDDEAAASTATAPARTIKLEDVDDAEGCSFEQGEGIRQHLIEEHAKFVAKAFLYPDLSSSIHYWLMACVEYGTPPNDPMISQICSTAATTTDGTETLSAATVLHPDGVPFRLSFSRGGGVTMTERLPILFSA</sequence>
<proteinExistence type="predicted"/>
<protein>
    <submittedName>
        <fullName evidence="1 3">Uncharacterized protein</fullName>
    </submittedName>
</protein>
<evidence type="ECO:0000313" key="3">
    <source>
        <dbReference type="WBParaSite" id="HPBE_0000551901-mRNA-1"/>
    </source>
</evidence>
<reference evidence="3" key="2">
    <citation type="submission" date="2019-09" db="UniProtKB">
        <authorList>
            <consortium name="WormBaseParasite"/>
        </authorList>
    </citation>
    <scope>IDENTIFICATION</scope>
</reference>